<dbReference type="OrthoDB" id="9801987at2"/>
<dbReference type="Pfam" id="PF00005">
    <property type="entry name" value="ABC_tran"/>
    <property type="match status" value="1"/>
</dbReference>
<feature type="domain" description="ABC transporter" evidence="3">
    <location>
        <begin position="4"/>
        <end position="222"/>
    </location>
</feature>
<dbReference type="InterPro" id="IPR027417">
    <property type="entry name" value="P-loop_NTPase"/>
</dbReference>
<organism evidence="4 5">
    <name type="scientific">Flavivirga rizhaonensis</name>
    <dbReference type="NCBI Taxonomy" id="2559571"/>
    <lineage>
        <taxon>Bacteria</taxon>
        <taxon>Pseudomonadati</taxon>
        <taxon>Bacteroidota</taxon>
        <taxon>Flavobacteriia</taxon>
        <taxon>Flavobacteriales</taxon>
        <taxon>Flavobacteriaceae</taxon>
        <taxon>Flavivirga</taxon>
    </lineage>
</organism>
<dbReference type="SMART" id="SM00382">
    <property type="entry name" value="AAA"/>
    <property type="match status" value="1"/>
</dbReference>
<dbReference type="EMBL" id="SRSO01000015">
    <property type="protein sequence ID" value="TGV02215.1"/>
    <property type="molecule type" value="Genomic_DNA"/>
</dbReference>
<dbReference type="PANTHER" id="PTHR43158">
    <property type="entry name" value="SKFA PEPTIDE EXPORT ATP-BINDING PROTEIN SKFE"/>
    <property type="match status" value="1"/>
</dbReference>
<dbReference type="PROSITE" id="PS50893">
    <property type="entry name" value="ABC_TRANSPORTER_2"/>
    <property type="match status" value="1"/>
</dbReference>
<comment type="caution">
    <text evidence="4">The sequence shown here is derived from an EMBL/GenBank/DDBJ whole genome shotgun (WGS) entry which is preliminary data.</text>
</comment>
<dbReference type="GO" id="GO:0005524">
    <property type="term" value="F:ATP binding"/>
    <property type="evidence" value="ECO:0007669"/>
    <property type="project" value="UniProtKB-KW"/>
</dbReference>
<evidence type="ECO:0000313" key="5">
    <source>
        <dbReference type="Proteomes" id="UP000307602"/>
    </source>
</evidence>
<keyword evidence="5" id="KW-1185">Reference proteome</keyword>
<protein>
    <submittedName>
        <fullName evidence="4">ATP-binding cassette domain-containing protein</fullName>
    </submittedName>
</protein>
<evidence type="ECO:0000259" key="3">
    <source>
        <dbReference type="PROSITE" id="PS50893"/>
    </source>
</evidence>
<dbReference type="SUPFAM" id="SSF52540">
    <property type="entry name" value="P-loop containing nucleoside triphosphate hydrolases"/>
    <property type="match status" value="1"/>
</dbReference>
<dbReference type="PANTHER" id="PTHR43158:SF1">
    <property type="entry name" value="ABC TRANSPORTER, ATP-BINDING PROTEIN"/>
    <property type="match status" value="1"/>
</dbReference>
<evidence type="ECO:0000256" key="1">
    <source>
        <dbReference type="ARBA" id="ARBA00022741"/>
    </source>
</evidence>
<dbReference type="GO" id="GO:0016887">
    <property type="term" value="F:ATP hydrolysis activity"/>
    <property type="evidence" value="ECO:0007669"/>
    <property type="project" value="InterPro"/>
</dbReference>
<dbReference type="Proteomes" id="UP000307602">
    <property type="component" value="Unassembled WGS sequence"/>
</dbReference>
<dbReference type="RefSeq" id="WP_135877389.1">
    <property type="nucleotide sequence ID" value="NZ_SRSO01000015.1"/>
</dbReference>
<reference evidence="4 5" key="1">
    <citation type="submission" date="2019-04" db="EMBL/GenBank/DDBJ databases">
        <authorList>
            <person name="Liu A."/>
        </authorList>
    </citation>
    <scope>NUCLEOTIDE SEQUENCE [LARGE SCALE GENOMIC DNA]</scope>
    <source>
        <strain evidence="4 5">RZ03</strain>
    </source>
</reference>
<sequence length="224" mass="25589">MDLLKVTNLNKSYGKKSILKNISLECKTGEIIGVFGRNGTGKSTLLKLIFGTVKADSIQIKINSETIHQKDVISSKKIAYLPQGTFLPKEQKVRGVIPLFFPNGDDQDKIFYSPQVSSFEKIKVGELSLGQLRYLELLIIGNLNHLFLMLDEPFSMIEPIYKDVIKNLLIKLKESKGIILTDHYYNDVLEITDKNFILKETEKIQIMNKDDLVKHEYLRCPVLK</sequence>
<keyword evidence="1" id="KW-0547">Nucleotide-binding</keyword>
<dbReference type="InterPro" id="IPR003439">
    <property type="entry name" value="ABC_transporter-like_ATP-bd"/>
</dbReference>
<evidence type="ECO:0000313" key="4">
    <source>
        <dbReference type="EMBL" id="TGV02215.1"/>
    </source>
</evidence>
<name>A0A4S1DWD3_9FLAO</name>
<evidence type="ECO:0000256" key="2">
    <source>
        <dbReference type="ARBA" id="ARBA00022840"/>
    </source>
</evidence>
<gene>
    <name evidence="4" type="ORF">EM932_11745</name>
</gene>
<dbReference type="InterPro" id="IPR003593">
    <property type="entry name" value="AAA+_ATPase"/>
</dbReference>
<dbReference type="AlphaFoldDB" id="A0A4S1DWD3"/>
<accession>A0A4S1DWD3</accession>
<keyword evidence="2 4" id="KW-0067">ATP-binding</keyword>
<proteinExistence type="predicted"/>
<dbReference type="Gene3D" id="3.40.50.300">
    <property type="entry name" value="P-loop containing nucleotide triphosphate hydrolases"/>
    <property type="match status" value="1"/>
</dbReference>